<name>A0ABP9DFN8_9BACT</name>
<evidence type="ECO:0000256" key="1">
    <source>
        <dbReference type="SAM" id="Phobius"/>
    </source>
</evidence>
<keyword evidence="3" id="KW-1185">Reference proteome</keyword>
<dbReference type="EMBL" id="BAABJX010000045">
    <property type="protein sequence ID" value="GAA4842233.1"/>
    <property type="molecule type" value="Genomic_DNA"/>
</dbReference>
<keyword evidence="1" id="KW-1133">Transmembrane helix</keyword>
<dbReference type="Pfam" id="PF07377">
    <property type="entry name" value="DUF1493"/>
    <property type="match status" value="1"/>
</dbReference>
<dbReference type="InterPro" id="IPR010862">
    <property type="entry name" value="DUF1493"/>
</dbReference>
<gene>
    <name evidence="2" type="ORF">GCM10023331_28980</name>
</gene>
<evidence type="ECO:0000313" key="2">
    <source>
        <dbReference type="EMBL" id="GAA4842233.1"/>
    </source>
</evidence>
<proteinExistence type="predicted"/>
<sequence length="130" mass="15528">MSWLNEIRNFLEDYSGVYPENPDIDIWKDMGIVGDDFHEMMGKYSKQYDVDLSNYLWYFHTNEEGQNIGGLFFTPPNERVQRIPVTPQLLAKFIETKKWEIDYPDHKLPKTRIDLIINLSLFVIIIWILK</sequence>
<comment type="caution">
    <text evidence="2">The sequence shown here is derived from an EMBL/GenBank/DDBJ whole genome shotgun (WGS) entry which is preliminary data.</text>
</comment>
<reference evidence="3" key="1">
    <citation type="journal article" date="2019" name="Int. J. Syst. Evol. Microbiol.">
        <title>The Global Catalogue of Microorganisms (GCM) 10K type strain sequencing project: providing services to taxonomists for standard genome sequencing and annotation.</title>
        <authorList>
            <consortium name="The Broad Institute Genomics Platform"/>
            <consortium name="The Broad Institute Genome Sequencing Center for Infectious Disease"/>
            <person name="Wu L."/>
            <person name="Ma J."/>
        </authorList>
    </citation>
    <scope>NUCLEOTIDE SEQUENCE [LARGE SCALE GENOMIC DNA]</scope>
    <source>
        <strain evidence="3">JCM 18326</strain>
    </source>
</reference>
<protein>
    <recommendedName>
        <fullName evidence="4">DUF1493 domain-containing protein</fullName>
    </recommendedName>
</protein>
<accession>A0ABP9DFN8</accession>
<keyword evidence="1" id="KW-0812">Transmembrane</keyword>
<dbReference type="Proteomes" id="UP001500298">
    <property type="component" value="Unassembled WGS sequence"/>
</dbReference>
<evidence type="ECO:0000313" key="3">
    <source>
        <dbReference type="Proteomes" id="UP001500298"/>
    </source>
</evidence>
<evidence type="ECO:0008006" key="4">
    <source>
        <dbReference type="Google" id="ProtNLM"/>
    </source>
</evidence>
<dbReference type="RefSeq" id="WP_345373024.1">
    <property type="nucleotide sequence ID" value="NZ_BAABJX010000045.1"/>
</dbReference>
<feature type="transmembrane region" description="Helical" evidence="1">
    <location>
        <begin position="113"/>
        <end position="129"/>
    </location>
</feature>
<organism evidence="2 3">
    <name type="scientific">Algivirga pacifica</name>
    <dbReference type="NCBI Taxonomy" id="1162670"/>
    <lineage>
        <taxon>Bacteria</taxon>
        <taxon>Pseudomonadati</taxon>
        <taxon>Bacteroidota</taxon>
        <taxon>Cytophagia</taxon>
        <taxon>Cytophagales</taxon>
        <taxon>Flammeovirgaceae</taxon>
        <taxon>Algivirga</taxon>
    </lineage>
</organism>
<keyword evidence="1" id="KW-0472">Membrane</keyword>